<dbReference type="EMBL" id="AAMD01000040">
    <property type="protein sequence ID" value="EAU67100.1"/>
    <property type="molecule type" value="Genomic_DNA"/>
</dbReference>
<proteinExistence type="predicted"/>
<dbReference type="AlphaFoldDB" id="Q094F9"/>
<dbReference type="RefSeq" id="WP_002613330.1">
    <property type="nucleotide sequence ID" value="NZ_AAMD01000040.1"/>
</dbReference>
<dbReference type="HOGENOM" id="CLU_2669314_0_0_7"/>
<protein>
    <submittedName>
        <fullName evidence="2">Transcriptional regulator, AraC family</fullName>
    </submittedName>
</protein>
<evidence type="ECO:0000313" key="1">
    <source>
        <dbReference type="EMBL" id="ADO68167.1"/>
    </source>
</evidence>
<dbReference type="Proteomes" id="UP000032702">
    <property type="component" value="Unassembled WGS sequence"/>
</dbReference>
<name>Q094F9_STIAD</name>
<dbReference type="OrthoDB" id="34150at2"/>
<evidence type="ECO:0000313" key="2">
    <source>
        <dbReference type="EMBL" id="EAU67100.1"/>
    </source>
</evidence>
<dbReference type="Proteomes" id="UP000001351">
    <property type="component" value="Chromosome"/>
</dbReference>
<dbReference type="KEGG" id="sur:STAUR_0358"/>
<accession>Q094F9</accession>
<evidence type="ECO:0000313" key="4">
    <source>
        <dbReference type="Proteomes" id="UP000032702"/>
    </source>
</evidence>
<gene>
    <name evidence="1" type="ordered locus">STAUR_0358</name>
    <name evidence="2" type="ORF">STIAU_2643</name>
</gene>
<keyword evidence="3" id="KW-1185">Reference proteome</keyword>
<sequence length="75" mass="8512">MKEIHYRLLTAPFGRTLRHLVRLLEARRRLLTGAASVSTAAYESPNQFSREYARKFGVPSRKEFTNAATSRVSAT</sequence>
<dbReference type="STRING" id="378806.STAUR_0358"/>
<organism evidence="2 4">
    <name type="scientific">Stigmatella aurantiaca (strain DW4/3-1)</name>
    <dbReference type="NCBI Taxonomy" id="378806"/>
    <lineage>
        <taxon>Bacteria</taxon>
        <taxon>Pseudomonadati</taxon>
        <taxon>Myxococcota</taxon>
        <taxon>Myxococcia</taxon>
        <taxon>Myxococcales</taxon>
        <taxon>Cystobacterineae</taxon>
        <taxon>Archangiaceae</taxon>
        <taxon>Stigmatella</taxon>
    </lineage>
</organism>
<reference evidence="1 3" key="2">
    <citation type="journal article" date="2011" name="Mol. Biol. Evol.">
        <title>Comparative genomic analysis of fruiting body formation in Myxococcales.</title>
        <authorList>
            <person name="Huntley S."/>
            <person name="Hamann N."/>
            <person name="Wegener-Feldbrugge S."/>
            <person name="Treuner-Lange A."/>
            <person name="Kube M."/>
            <person name="Reinhardt R."/>
            <person name="Klages S."/>
            <person name="Muller R."/>
            <person name="Ronning C.M."/>
            <person name="Nierman W.C."/>
            <person name="Sogaard-Andersen L."/>
        </authorList>
    </citation>
    <scope>NUCLEOTIDE SEQUENCE [LARGE SCALE GENOMIC DNA]</scope>
    <source>
        <strain evidence="1 3">DW4/3-1</strain>
    </source>
</reference>
<reference evidence="2 4" key="1">
    <citation type="submission" date="2006-04" db="EMBL/GenBank/DDBJ databases">
        <authorList>
            <person name="Nierman W.C."/>
        </authorList>
    </citation>
    <scope>NUCLEOTIDE SEQUENCE [LARGE SCALE GENOMIC DNA]</scope>
    <source>
        <strain evidence="2 4">DW4/3-1</strain>
    </source>
</reference>
<dbReference type="EMBL" id="CP002271">
    <property type="protein sequence ID" value="ADO68167.1"/>
    <property type="molecule type" value="Genomic_DNA"/>
</dbReference>
<evidence type="ECO:0000313" key="3">
    <source>
        <dbReference type="Proteomes" id="UP000001351"/>
    </source>
</evidence>